<keyword evidence="2" id="KW-1185">Reference proteome</keyword>
<sequence>MDMYLIHLYHGGVLYQGHPAFYPRPYKLDPKSHASFKVRTRKEENSGTGSKIESFCDKISSDFKNKLKHVKGSRVRLLLKSYVLTRPEKARKCSLIMTIDDTNAFQEMQFWNVFSWLEFIIAILEISATVMHA</sequence>
<comment type="caution">
    <text evidence="1">The sequence shown here is derived from an EMBL/GenBank/DDBJ whole genome shotgun (WGS) entry which is preliminary data.</text>
</comment>
<reference evidence="1 2" key="1">
    <citation type="submission" date="2024-01" db="EMBL/GenBank/DDBJ databases">
        <title>The genomes of 5 underutilized Papilionoideae crops provide insights into root nodulation and disease resistanc.</title>
        <authorList>
            <person name="Jiang F."/>
        </authorList>
    </citation>
    <scope>NUCLEOTIDE SEQUENCE [LARGE SCALE GENOMIC DNA]</scope>
    <source>
        <strain evidence="1">LVBAO_FW01</strain>
        <tissue evidence="1">Leaves</tissue>
    </source>
</reference>
<evidence type="ECO:0000313" key="1">
    <source>
        <dbReference type="EMBL" id="KAK7315835.1"/>
    </source>
</evidence>
<gene>
    <name evidence="1" type="ORF">VNO77_34414</name>
</gene>
<dbReference type="Proteomes" id="UP001367508">
    <property type="component" value="Unassembled WGS sequence"/>
</dbReference>
<dbReference type="AlphaFoldDB" id="A0AAN9KDJ5"/>
<name>A0AAN9KDJ5_CANGL</name>
<organism evidence="1 2">
    <name type="scientific">Canavalia gladiata</name>
    <name type="common">Sword bean</name>
    <name type="synonym">Dolichos gladiatus</name>
    <dbReference type="NCBI Taxonomy" id="3824"/>
    <lineage>
        <taxon>Eukaryota</taxon>
        <taxon>Viridiplantae</taxon>
        <taxon>Streptophyta</taxon>
        <taxon>Embryophyta</taxon>
        <taxon>Tracheophyta</taxon>
        <taxon>Spermatophyta</taxon>
        <taxon>Magnoliopsida</taxon>
        <taxon>eudicotyledons</taxon>
        <taxon>Gunneridae</taxon>
        <taxon>Pentapetalae</taxon>
        <taxon>rosids</taxon>
        <taxon>fabids</taxon>
        <taxon>Fabales</taxon>
        <taxon>Fabaceae</taxon>
        <taxon>Papilionoideae</taxon>
        <taxon>50 kb inversion clade</taxon>
        <taxon>NPAAA clade</taxon>
        <taxon>indigoferoid/millettioid clade</taxon>
        <taxon>Phaseoleae</taxon>
        <taxon>Canavalia</taxon>
    </lineage>
</organism>
<dbReference type="EMBL" id="JAYMYQ010000008">
    <property type="protein sequence ID" value="KAK7315835.1"/>
    <property type="molecule type" value="Genomic_DNA"/>
</dbReference>
<protein>
    <submittedName>
        <fullName evidence="1">Uncharacterized protein</fullName>
    </submittedName>
</protein>
<evidence type="ECO:0000313" key="2">
    <source>
        <dbReference type="Proteomes" id="UP001367508"/>
    </source>
</evidence>
<accession>A0AAN9KDJ5</accession>
<proteinExistence type="predicted"/>